<dbReference type="AlphaFoldDB" id="A0A2T6AI34"/>
<gene>
    <name evidence="1" type="ORF">C8P64_1989</name>
</gene>
<dbReference type="Proteomes" id="UP000244174">
    <property type="component" value="Unassembled WGS sequence"/>
</dbReference>
<dbReference type="EMBL" id="QBKQ01000002">
    <property type="protein sequence ID" value="PTX43461.1"/>
    <property type="molecule type" value="Genomic_DNA"/>
</dbReference>
<sequence>MSTPKNHHYVSQVHLKNFFNTKDGEIYIYDKSRKNLYSKKSTKSVFSEKFGNSRYINGKLDHKSLEDDLNEHFEKDFPTHYNTINSFIENRTWNKEVKDALVYIAKYGIIADFRTPRYKQNFEDNFFSAFQQISQSAIPELKKEIDQMFDYKDQVQYMNVVDYSNIANKILDLMGDLIFSIQVPRDEKDYFLIPDIAGATSREKINQYFNPEIKEIAYIGIPLSSKIYIHYYSEKLFTKEKKPTSSLVFIDSEEVNFINKKNYDYSQNKVACENKVFLEDFIRKN</sequence>
<protein>
    <submittedName>
        <fullName evidence="1">Uncharacterized protein DUF4238</fullName>
    </submittedName>
</protein>
<keyword evidence="2" id="KW-1185">Reference proteome</keyword>
<organism evidence="1 2">
    <name type="scientific">Christiangramia gaetbulicola</name>
    <dbReference type="NCBI Taxonomy" id="703340"/>
    <lineage>
        <taxon>Bacteria</taxon>
        <taxon>Pseudomonadati</taxon>
        <taxon>Bacteroidota</taxon>
        <taxon>Flavobacteriia</taxon>
        <taxon>Flavobacteriales</taxon>
        <taxon>Flavobacteriaceae</taxon>
        <taxon>Christiangramia</taxon>
    </lineage>
</organism>
<dbReference type="Pfam" id="PF14022">
    <property type="entry name" value="DUF4238"/>
    <property type="match status" value="1"/>
</dbReference>
<name>A0A2T6AI34_9FLAO</name>
<evidence type="ECO:0000313" key="1">
    <source>
        <dbReference type="EMBL" id="PTX43461.1"/>
    </source>
</evidence>
<evidence type="ECO:0000313" key="2">
    <source>
        <dbReference type="Proteomes" id="UP000244174"/>
    </source>
</evidence>
<dbReference type="InterPro" id="IPR025332">
    <property type="entry name" value="DUF4238"/>
</dbReference>
<accession>A0A2T6AI34</accession>
<proteinExistence type="predicted"/>
<dbReference type="RefSeq" id="WP_108171889.1">
    <property type="nucleotide sequence ID" value="NZ_QBKQ01000002.1"/>
</dbReference>
<reference evidence="1 2" key="1">
    <citation type="submission" date="2018-04" db="EMBL/GenBank/DDBJ databases">
        <title>Genomic Encyclopedia of Archaeal and Bacterial Type Strains, Phase II (KMG-II): from individual species to whole genera.</title>
        <authorList>
            <person name="Goeker M."/>
        </authorList>
    </citation>
    <scope>NUCLEOTIDE SEQUENCE [LARGE SCALE GENOMIC DNA]</scope>
    <source>
        <strain evidence="1 2">DSM 23082</strain>
    </source>
</reference>
<comment type="caution">
    <text evidence="1">The sequence shown here is derived from an EMBL/GenBank/DDBJ whole genome shotgun (WGS) entry which is preliminary data.</text>
</comment>
<dbReference type="OrthoDB" id="669645at2"/>